<feature type="domain" description="BT-1020-like N-terminal beta-propeller" evidence="4">
    <location>
        <begin position="56"/>
        <end position="253"/>
    </location>
</feature>
<dbReference type="RefSeq" id="WP_150863494.1">
    <property type="nucleotide sequence ID" value="NZ_VYXP01000003.1"/>
</dbReference>
<keyword evidence="2" id="KW-0732">Signal</keyword>
<evidence type="ECO:0000313" key="6">
    <source>
        <dbReference type="Proteomes" id="UP000325372"/>
    </source>
</evidence>
<dbReference type="InterPro" id="IPR054490">
    <property type="entry name" value="BT_1020-like_b-sandwich_1"/>
</dbReference>
<comment type="caution">
    <text evidence="5">The sequence shown here is derived from an EMBL/GenBank/DDBJ whole genome shotgun (WGS) entry which is preliminary data.</text>
</comment>
<protein>
    <recommendedName>
        <fullName evidence="7">Six-hairpin glycosidase</fullName>
    </recommendedName>
</protein>
<dbReference type="InterPro" id="IPR056425">
    <property type="entry name" value="Beta-prop_BT_1020"/>
</dbReference>
<dbReference type="EMBL" id="VYXP01000003">
    <property type="protein sequence ID" value="KAA9132772.1"/>
    <property type="molecule type" value="Genomic_DNA"/>
</dbReference>
<reference evidence="5 6" key="1">
    <citation type="submission" date="2019-09" db="EMBL/GenBank/DDBJ databases">
        <title>Wenzhouxiangella sp. Genome sequencing and assembly.</title>
        <authorList>
            <person name="Zhang R."/>
        </authorList>
    </citation>
    <scope>NUCLEOTIDE SEQUENCE [LARGE SCALE GENOMIC DNA]</scope>
    <source>
        <strain evidence="5 6">W260</strain>
    </source>
</reference>
<evidence type="ECO:0000313" key="5">
    <source>
        <dbReference type="EMBL" id="KAA9132772.1"/>
    </source>
</evidence>
<name>A0A5N0TCL6_9GAMM</name>
<feature type="region of interest" description="Disordered" evidence="1">
    <location>
        <begin position="596"/>
        <end position="629"/>
    </location>
</feature>
<sequence length="639" mass="70488">MILTKASKAYPALLSTTLLLAAWGHSTPAAAEPGDADEPVVYTGTDVPSASGYEDGWHHGRLPTAVGVQNYEVMRANRSHPEWSDGLGWTYNHAPNLAFWNGRFYYHYLATPVGEHIPPGVTLLMTSEDGRSWTKPEVLFPMGFWSEQTEVREDQVKNLVMHQRMGFYVAPDGRLLTSGFYGTNDGHGMGRVMREIYPDGGFGPIYFVKKNSTWPHGDFMFPDYTEAADAGFIAAVDAFLADPVRRIQWWEEHWLEPDIDPFVGGLQPIVSGGETDPGKGFNFYTRDDGAIVGLFKDSFATLSTDNGEHWSPLVKLPRFTWGGAKVWAQSLDSGGYAMVINPTHSAARHPLAVTTSDDGIHYQGMAGVHQELPSKRYWGLHKRPGQQYVRGIVEGNGNPPGDDLWVAYSVTKEDMWISRIPTPIRHRVDGPVNDDFDAMDTGGVVTDWTIYHGPWHPVEVAEGPDGDRKALMLQDRDPYDYALAQRVFAAADKVTLRFSLFTQAADGPLEMDVTTAPGDRLVQLRLQDGQLSAHDGETGLAAVTRLSAGAWYEIEIRIDASGETYDLVIDGQVVLDQASLAVIGAGQPARIDFRTGDYRAEDDVQKQKSGSEDVPGWDEPGADEPTPVSTYYVRDFSAS</sequence>
<feature type="signal peptide" evidence="2">
    <location>
        <begin position="1"/>
        <end position="31"/>
    </location>
</feature>
<keyword evidence="6" id="KW-1185">Reference proteome</keyword>
<feature type="chain" id="PRO_5024319066" description="Six-hairpin glycosidase" evidence="2">
    <location>
        <begin position="32"/>
        <end position="639"/>
    </location>
</feature>
<organism evidence="5 6">
    <name type="scientific">Marinihelvus fidelis</name>
    <dbReference type="NCBI Taxonomy" id="2613842"/>
    <lineage>
        <taxon>Bacteria</taxon>
        <taxon>Pseudomonadati</taxon>
        <taxon>Pseudomonadota</taxon>
        <taxon>Gammaproteobacteria</taxon>
        <taxon>Chromatiales</taxon>
        <taxon>Wenzhouxiangellaceae</taxon>
        <taxon>Marinihelvus</taxon>
    </lineage>
</organism>
<dbReference type="Pfam" id="PF24067">
    <property type="entry name" value="Beta-prop_BT_1020"/>
    <property type="match status" value="1"/>
</dbReference>
<accession>A0A5N0TCL6</accession>
<dbReference type="AlphaFoldDB" id="A0A5N0TCL6"/>
<evidence type="ECO:0000256" key="1">
    <source>
        <dbReference type="SAM" id="MobiDB-lite"/>
    </source>
</evidence>
<dbReference type="Pfam" id="PF22585">
    <property type="entry name" value="Sialidase-like_CBM"/>
    <property type="match status" value="1"/>
</dbReference>
<evidence type="ECO:0000259" key="4">
    <source>
        <dbReference type="Pfam" id="PF24067"/>
    </source>
</evidence>
<dbReference type="SUPFAM" id="SSF50939">
    <property type="entry name" value="Sialidases"/>
    <property type="match status" value="1"/>
</dbReference>
<evidence type="ECO:0008006" key="7">
    <source>
        <dbReference type="Google" id="ProtNLM"/>
    </source>
</evidence>
<feature type="domain" description="BT-1020-like structural beta-sandwich" evidence="3">
    <location>
        <begin position="448"/>
        <end position="604"/>
    </location>
</feature>
<evidence type="ECO:0000259" key="3">
    <source>
        <dbReference type="Pfam" id="PF22585"/>
    </source>
</evidence>
<dbReference type="InterPro" id="IPR036278">
    <property type="entry name" value="Sialidase_sf"/>
</dbReference>
<feature type="compositionally biased region" description="Basic and acidic residues" evidence="1">
    <location>
        <begin position="596"/>
        <end position="611"/>
    </location>
</feature>
<dbReference type="Proteomes" id="UP000325372">
    <property type="component" value="Unassembled WGS sequence"/>
</dbReference>
<gene>
    <name evidence="5" type="ORF">F3N42_06055</name>
</gene>
<evidence type="ECO:0000256" key="2">
    <source>
        <dbReference type="SAM" id="SignalP"/>
    </source>
</evidence>
<proteinExistence type="predicted"/>